<dbReference type="Proteomes" id="UP000282289">
    <property type="component" value="Unassembled WGS sequence"/>
</dbReference>
<gene>
    <name evidence="2" type="ORF">ALQ15_02295</name>
</gene>
<reference evidence="2 3" key="1">
    <citation type="submission" date="2018-08" db="EMBL/GenBank/DDBJ databases">
        <title>Recombination of ecologically and evolutionarily significant loci maintains genetic cohesion in the Pseudomonas syringae species complex.</title>
        <authorList>
            <person name="Dillon M."/>
            <person name="Thakur S."/>
            <person name="Almeida R.N.D."/>
            <person name="Weir B.S."/>
            <person name="Guttman D.S."/>
        </authorList>
    </citation>
    <scope>NUCLEOTIDE SEQUENCE [LARGE SCALE GENOMIC DNA]</scope>
    <source>
        <strain evidence="2 3">ICMP 19589</strain>
    </source>
</reference>
<evidence type="ECO:0000313" key="2">
    <source>
        <dbReference type="EMBL" id="RMP81251.1"/>
    </source>
</evidence>
<dbReference type="Pfam" id="PF12571">
    <property type="entry name" value="Phage_tail_fib"/>
    <property type="match status" value="1"/>
</dbReference>
<organism evidence="2 3">
    <name type="scientific">Pseudomonas syringae pv. actinidiae</name>
    <dbReference type="NCBI Taxonomy" id="103796"/>
    <lineage>
        <taxon>Bacteria</taxon>
        <taxon>Pseudomonadati</taxon>
        <taxon>Pseudomonadota</taxon>
        <taxon>Gammaproteobacteria</taxon>
        <taxon>Pseudomonadales</taxon>
        <taxon>Pseudomonadaceae</taxon>
        <taxon>Pseudomonas</taxon>
        <taxon>Pseudomonas syringae</taxon>
    </lineage>
</organism>
<dbReference type="SUPFAM" id="SSF88874">
    <property type="entry name" value="Receptor-binding domain of short tail fibre protein gp12"/>
    <property type="match status" value="1"/>
</dbReference>
<sequence length="620" mass="66349">MGASITFAGADLIAQKVAAKQTLNVARFIFANVPGLDASLPVDRSAAKPPAAQIVYVHDLAEDNAGYVNPNQVVYSAQIGSDIGDWDFNWIGLETDGGVLFAASSVALQQKRRNIPPMQVGNNLTRNFLVAFDGAQALTGITIDASTWQHDFTVRLGGIDERERLSNRDMFGRACFFGSSLQLEKVNDVFQAKAGRAFVEGIRIEGSVSLPVVLPALPTSVWLDVALQRELNDVVSSWQIVAGADKADYQDSAFTRHYCVPIADISAAGVITDRRPSEPISDALVRHFAARNGDYEHLRARATTKVDVGLGNLPNAKSDALEDNDSEVLATSKAVSSLYKSICIQVSSLTQGKTLTAAQRGLVVADATAASFAVTLPAADASLGVVDFVVRRADNSANRLVVQAAPGDRIKFHTHLNAVGYPFLVLMGSGDWWHLRSDGAGNWWPIGRLDATPVGRPVVETTSIFQPGGYGALNGALFQRAEWPWLWDHAQKSGLLVTESARGGMEGGWTTGDGAQTFRVPEARAEWLRILDEGRGIDSGRRAGSTQAGAVVDHYHNVTYLVGNQLPTGNQTGNGILSTFTSTPPVNFANVSNGVGNVSNGASSENRVRNIAYPGRLKLI</sequence>
<accession>A0A7Z6XY03</accession>
<dbReference type="AlphaFoldDB" id="A0A7Z6XY03"/>
<comment type="caution">
    <text evidence="2">The sequence shown here is derived from an EMBL/GenBank/DDBJ whole genome shotgun (WGS) entry which is preliminary data.</text>
</comment>
<evidence type="ECO:0000259" key="1">
    <source>
        <dbReference type="Pfam" id="PF12571"/>
    </source>
</evidence>
<evidence type="ECO:0000313" key="3">
    <source>
        <dbReference type="Proteomes" id="UP000282289"/>
    </source>
</evidence>
<dbReference type="EMBL" id="RBQT01000050">
    <property type="protein sequence ID" value="RMP81251.1"/>
    <property type="molecule type" value="Genomic_DNA"/>
</dbReference>
<protein>
    <submittedName>
        <fullName evidence="2">Tail fiber protein</fullName>
    </submittedName>
</protein>
<feature type="domain" description="Phage tail fibre protein N-terminal" evidence="1">
    <location>
        <begin position="3"/>
        <end position="159"/>
    </location>
</feature>
<dbReference type="RefSeq" id="WP_122280873.1">
    <property type="nucleotide sequence ID" value="NZ_RBQT01000050.1"/>
</dbReference>
<name>A0A7Z6XY03_PSESF</name>
<dbReference type="InterPro" id="IPR022225">
    <property type="entry name" value="Phage_tail_fibre_N"/>
</dbReference>
<proteinExistence type="predicted"/>